<dbReference type="EMBL" id="AYZO01000007">
    <property type="protein sequence ID" value="KRN13963.1"/>
    <property type="molecule type" value="Genomic_DNA"/>
</dbReference>
<gene>
    <name evidence="1" type="ORF">BN52_01605</name>
    <name evidence="2" type="ORF">FC38_GL001725</name>
</gene>
<dbReference type="OrthoDB" id="2299199at2"/>
<evidence type="ECO:0000313" key="1">
    <source>
        <dbReference type="EMBL" id="CCI87936.1"/>
    </source>
</evidence>
<dbReference type="RefSeq" id="WP_008474298.1">
    <property type="nucleotide sequence ID" value="NZ_AYZO01000007.1"/>
</dbReference>
<keyword evidence="4" id="KW-1185">Reference proteome</keyword>
<dbReference type="PATRIC" id="fig|1423751.3.peg.1784"/>
<evidence type="ECO:0000313" key="3">
    <source>
        <dbReference type="Proteomes" id="UP000009326"/>
    </source>
</evidence>
<comment type="caution">
    <text evidence="1">The sequence shown here is derived from an EMBL/GenBank/DDBJ whole genome shotgun (WGS) entry which is preliminary data.</text>
</comment>
<dbReference type="STRING" id="1423751.FC38_GL001725"/>
<dbReference type="Proteomes" id="UP000051521">
    <property type="component" value="Unassembled WGS sequence"/>
</dbReference>
<proteinExistence type="predicted"/>
<dbReference type="Proteomes" id="UP000009326">
    <property type="component" value="Unassembled WGS sequence"/>
</dbReference>
<dbReference type="EMBL" id="CAKC01000095">
    <property type="protein sequence ID" value="CCI87936.1"/>
    <property type="molecule type" value="Genomic_DNA"/>
</dbReference>
<evidence type="ECO:0000313" key="4">
    <source>
        <dbReference type="Proteomes" id="UP000051521"/>
    </source>
</evidence>
<reference evidence="1 3" key="1">
    <citation type="submission" date="2012-06" db="EMBL/GenBank/DDBJ databases">
        <title>Draft genome sequence of Lactobacillus gigeriorum CRBIP 24.85T, isolated from chicken crop.</title>
        <authorList>
            <person name="Cousin S."/>
            <person name="Ma L."/>
            <person name="Creno S."/>
            <person name="Clermont D."/>
            <person name="Loux V."/>
            <person name="Bizet C."/>
            <person name="Bouchier C."/>
        </authorList>
    </citation>
    <scope>NUCLEOTIDE SEQUENCE [LARGE SCALE GENOMIC DNA]</scope>
    <source>
        <strain evidence="3">CRBIP 24.85T</strain>
        <strain evidence="1">Type strain: CRBIP 24.85</strain>
    </source>
</reference>
<organism evidence="1 3">
    <name type="scientific">Lactobacillus gigeriorum DSM 23908 = CRBIP 24.85</name>
    <dbReference type="NCBI Taxonomy" id="1423751"/>
    <lineage>
        <taxon>Bacteria</taxon>
        <taxon>Bacillati</taxon>
        <taxon>Bacillota</taxon>
        <taxon>Bacilli</taxon>
        <taxon>Lactobacillales</taxon>
        <taxon>Lactobacillaceae</taxon>
        <taxon>Lactobacillus</taxon>
    </lineage>
</organism>
<evidence type="ECO:0000313" key="2">
    <source>
        <dbReference type="EMBL" id="KRN13963.1"/>
    </source>
</evidence>
<dbReference type="AlphaFoldDB" id="I7LE71"/>
<name>I7LE71_9LACO</name>
<accession>I7LE71</accession>
<reference evidence="2 4" key="2">
    <citation type="journal article" date="2015" name="Genome Announc.">
        <title>Expanding the biotechnology potential of lactobacilli through comparative genomics of 213 strains and associated genera.</title>
        <authorList>
            <person name="Sun Z."/>
            <person name="Harris H.M."/>
            <person name="McCann A."/>
            <person name="Guo C."/>
            <person name="Argimon S."/>
            <person name="Zhang W."/>
            <person name="Yang X."/>
            <person name="Jeffery I.B."/>
            <person name="Cooney J.C."/>
            <person name="Kagawa T.F."/>
            <person name="Liu W."/>
            <person name="Song Y."/>
            <person name="Salvetti E."/>
            <person name="Wrobel A."/>
            <person name="Rasinkangas P."/>
            <person name="Parkhill J."/>
            <person name="Rea M.C."/>
            <person name="O'Sullivan O."/>
            <person name="Ritari J."/>
            <person name="Douillard F.P."/>
            <person name="Paul Ross R."/>
            <person name="Yang R."/>
            <person name="Briner A.E."/>
            <person name="Felis G.E."/>
            <person name="de Vos W.M."/>
            <person name="Barrangou R."/>
            <person name="Klaenhammer T.R."/>
            <person name="Caufield P.W."/>
            <person name="Cui Y."/>
            <person name="Zhang H."/>
            <person name="O'Toole P.W."/>
        </authorList>
    </citation>
    <scope>NUCLEOTIDE SEQUENCE [LARGE SCALE GENOMIC DNA]</scope>
    <source>
        <strain evidence="2 4">DSM 23908</strain>
    </source>
</reference>
<sequence>MTKQTTTTKTFEQLNENGTPIYRWTMELIKRQGKKIWVMNHLFLNPDYDQKAIFEHAITALRSFIVQQELPIWPLDPLVIDYFELNADEELKAYWYHQPAKQ</sequence>
<protein>
    <submittedName>
        <fullName evidence="1">Uncharacterized protein</fullName>
    </submittedName>
</protein>